<comment type="caution">
    <text evidence="1">The sequence shown here is derived from an EMBL/GenBank/DDBJ whole genome shotgun (WGS) entry which is preliminary data.</text>
</comment>
<gene>
    <name evidence="1" type="ORF">IAA72_05210</name>
</gene>
<name>A0A9D9IC77_9SPIO</name>
<proteinExistence type="predicted"/>
<evidence type="ECO:0000313" key="1">
    <source>
        <dbReference type="EMBL" id="MBO8469164.1"/>
    </source>
</evidence>
<evidence type="ECO:0000313" key="2">
    <source>
        <dbReference type="Proteomes" id="UP000810292"/>
    </source>
</evidence>
<protein>
    <submittedName>
        <fullName evidence="1">Uncharacterized protein</fullName>
    </submittedName>
</protein>
<reference evidence="1" key="2">
    <citation type="journal article" date="2021" name="PeerJ">
        <title>Extensive microbial diversity within the chicken gut microbiome revealed by metagenomics and culture.</title>
        <authorList>
            <person name="Gilroy R."/>
            <person name="Ravi A."/>
            <person name="Getino M."/>
            <person name="Pursley I."/>
            <person name="Horton D.L."/>
            <person name="Alikhan N.F."/>
            <person name="Baker D."/>
            <person name="Gharbi K."/>
            <person name="Hall N."/>
            <person name="Watson M."/>
            <person name="Adriaenssens E.M."/>
            <person name="Foster-Nyarko E."/>
            <person name="Jarju S."/>
            <person name="Secka A."/>
            <person name="Antonio M."/>
            <person name="Oren A."/>
            <person name="Chaudhuri R.R."/>
            <person name="La Ragione R."/>
            <person name="Hildebrand F."/>
            <person name="Pallen M.J."/>
        </authorList>
    </citation>
    <scope>NUCLEOTIDE SEQUENCE</scope>
    <source>
        <strain evidence="1">14700</strain>
    </source>
</reference>
<dbReference type="AlphaFoldDB" id="A0A9D9IC77"/>
<accession>A0A9D9IC77</accession>
<organism evidence="1 2">
    <name type="scientific">Candidatus Ornithospirochaeta stercoravium</name>
    <dbReference type="NCBI Taxonomy" id="2840897"/>
    <lineage>
        <taxon>Bacteria</taxon>
        <taxon>Pseudomonadati</taxon>
        <taxon>Spirochaetota</taxon>
        <taxon>Spirochaetia</taxon>
        <taxon>Spirochaetales</taxon>
        <taxon>Spirochaetaceae</taxon>
        <taxon>Spirochaetaceae incertae sedis</taxon>
        <taxon>Candidatus Ornithospirochaeta</taxon>
    </lineage>
</organism>
<reference evidence="1" key="1">
    <citation type="submission" date="2020-10" db="EMBL/GenBank/DDBJ databases">
        <authorList>
            <person name="Gilroy R."/>
        </authorList>
    </citation>
    <scope>NUCLEOTIDE SEQUENCE</scope>
    <source>
        <strain evidence="1">14700</strain>
    </source>
</reference>
<sequence>MERTITALLLSEYDRLRWRKKLQNLYKENGDWMVYALPPCIILSTDNHFDEKTDIGDGCYHVEGKTICSDSAVILRAEGTLPSYSDENAGLFITADRTRNYDFSSDTVKADTLALIMVNDEENSFRILRTRPLKTDR</sequence>
<dbReference type="Proteomes" id="UP000810292">
    <property type="component" value="Unassembled WGS sequence"/>
</dbReference>
<dbReference type="EMBL" id="JADIMF010000079">
    <property type="protein sequence ID" value="MBO8469164.1"/>
    <property type="molecule type" value="Genomic_DNA"/>
</dbReference>